<dbReference type="InterPro" id="IPR052158">
    <property type="entry name" value="INH-QAR"/>
</dbReference>
<dbReference type="PANTHER" id="PTHR43130:SF3">
    <property type="entry name" value="HTH-TYPE TRANSCRIPTIONAL REGULATOR RV1931C"/>
    <property type="match status" value="1"/>
</dbReference>
<dbReference type="AlphaFoldDB" id="A0A6A6U088"/>
<evidence type="ECO:0000313" key="3">
    <source>
        <dbReference type="Proteomes" id="UP000799302"/>
    </source>
</evidence>
<dbReference type="Pfam" id="PF01965">
    <property type="entry name" value="DJ-1_PfpI"/>
    <property type="match status" value="1"/>
</dbReference>
<dbReference type="InterPro" id="IPR029062">
    <property type="entry name" value="Class_I_gatase-like"/>
</dbReference>
<keyword evidence="2" id="KW-0315">Glutamine amidotransferase</keyword>
<sequence>MSAIVDSDAKPQIVKVLFALHPGFDTVDYTGPLEILTNAAHDAANKKGSKAFVCKTIGPNNSEFKVTSSQGMTVTVDMDYEGAYEEIEEADVLVVCGGNTDPIVDAQAEPIRIIQEWANLQKKDPSKERTLLSICTGSLFCATAGVLQGLAATTHPDYYARFEIQCQNAARNDSGVGTDVQEERYVVNNARYELGSLSVDNPFVYTKRPDGRKRSVSARKGSDAFRMARRRESLVKRQNMPLGGLRVITSGGITAGMDATLYLVAALVSIESAQEVARVMQYTWQKGVCIESMDV</sequence>
<accession>A0A6A6U088</accession>
<dbReference type="GO" id="GO:0016740">
    <property type="term" value="F:transferase activity"/>
    <property type="evidence" value="ECO:0007669"/>
    <property type="project" value="UniProtKB-KW"/>
</dbReference>
<evidence type="ECO:0000313" key="2">
    <source>
        <dbReference type="EMBL" id="KAF2665715.1"/>
    </source>
</evidence>
<dbReference type="SUPFAM" id="SSF52317">
    <property type="entry name" value="Class I glutamine amidotransferase-like"/>
    <property type="match status" value="1"/>
</dbReference>
<dbReference type="PANTHER" id="PTHR43130">
    <property type="entry name" value="ARAC-FAMILY TRANSCRIPTIONAL REGULATOR"/>
    <property type="match status" value="1"/>
</dbReference>
<name>A0A6A6U088_9PEZI</name>
<feature type="domain" description="DJ-1/PfpI" evidence="1">
    <location>
        <begin position="15"/>
        <end position="162"/>
    </location>
</feature>
<keyword evidence="3" id="KW-1185">Reference proteome</keyword>
<protein>
    <submittedName>
        <fullName evidence="2">Class I glutamine amidotransferase-like protein</fullName>
    </submittedName>
</protein>
<reference evidence="2" key="1">
    <citation type="journal article" date="2020" name="Stud. Mycol.">
        <title>101 Dothideomycetes genomes: a test case for predicting lifestyles and emergence of pathogens.</title>
        <authorList>
            <person name="Haridas S."/>
            <person name="Albert R."/>
            <person name="Binder M."/>
            <person name="Bloem J."/>
            <person name="Labutti K."/>
            <person name="Salamov A."/>
            <person name="Andreopoulos B."/>
            <person name="Baker S."/>
            <person name="Barry K."/>
            <person name="Bills G."/>
            <person name="Bluhm B."/>
            <person name="Cannon C."/>
            <person name="Castanera R."/>
            <person name="Culley D."/>
            <person name="Daum C."/>
            <person name="Ezra D."/>
            <person name="Gonzalez J."/>
            <person name="Henrissat B."/>
            <person name="Kuo A."/>
            <person name="Liang C."/>
            <person name="Lipzen A."/>
            <person name="Lutzoni F."/>
            <person name="Magnuson J."/>
            <person name="Mondo S."/>
            <person name="Nolan M."/>
            <person name="Ohm R."/>
            <person name="Pangilinan J."/>
            <person name="Park H.-J."/>
            <person name="Ramirez L."/>
            <person name="Alfaro M."/>
            <person name="Sun H."/>
            <person name="Tritt A."/>
            <person name="Yoshinaga Y."/>
            <person name="Zwiers L.-H."/>
            <person name="Turgeon B."/>
            <person name="Goodwin S."/>
            <person name="Spatafora J."/>
            <person name="Crous P."/>
            <person name="Grigoriev I."/>
        </authorList>
    </citation>
    <scope>NUCLEOTIDE SEQUENCE</scope>
    <source>
        <strain evidence="2">CBS 115976</strain>
    </source>
</reference>
<dbReference type="EMBL" id="MU004240">
    <property type="protein sequence ID" value="KAF2665715.1"/>
    <property type="molecule type" value="Genomic_DNA"/>
</dbReference>
<dbReference type="Gene3D" id="3.40.50.880">
    <property type="match status" value="1"/>
</dbReference>
<dbReference type="OrthoDB" id="543156at2759"/>
<organism evidence="2 3">
    <name type="scientific">Microthyrium microscopicum</name>
    <dbReference type="NCBI Taxonomy" id="703497"/>
    <lineage>
        <taxon>Eukaryota</taxon>
        <taxon>Fungi</taxon>
        <taxon>Dikarya</taxon>
        <taxon>Ascomycota</taxon>
        <taxon>Pezizomycotina</taxon>
        <taxon>Dothideomycetes</taxon>
        <taxon>Dothideomycetes incertae sedis</taxon>
        <taxon>Microthyriales</taxon>
        <taxon>Microthyriaceae</taxon>
        <taxon>Microthyrium</taxon>
    </lineage>
</organism>
<gene>
    <name evidence="2" type="ORF">BT63DRAFT_428658</name>
</gene>
<evidence type="ECO:0000259" key="1">
    <source>
        <dbReference type="Pfam" id="PF01965"/>
    </source>
</evidence>
<dbReference type="Proteomes" id="UP000799302">
    <property type="component" value="Unassembled WGS sequence"/>
</dbReference>
<proteinExistence type="predicted"/>
<keyword evidence="2" id="KW-0808">Transferase</keyword>
<dbReference type="InterPro" id="IPR002818">
    <property type="entry name" value="DJ-1/PfpI"/>
</dbReference>